<dbReference type="RefSeq" id="WP_274690684.1">
    <property type="nucleotide sequence ID" value="NZ_JAPMOU010000033.1"/>
</dbReference>
<comment type="caution">
    <text evidence="2">The sequence shown here is derived from an EMBL/GenBank/DDBJ whole genome shotgun (WGS) entry which is preliminary data.</text>
</comment>
<accession>A0ABT5UDG2</accession>
<keyword evidence="1" id="KW-0732">Signal</keyword>
<organism evidence="2 3">
    <name type="scientific">Spartinivicinus poritis</name>
    <dbReference type="NCBI Taxonomy" id="2994640"/>
    <lineage>
        <taxon>Bacteria</taxon>
        <taxon>Pseudomonadati</taxon>
        <taxon>Pseudomonadota</taxon>
        <taxon>Gammaproteobacteria</taxon>
        <taxon>Oceanospirillales</taxon>
        <taxon>Zooshikellaceae</taxon>
        <taxon>Spartinivicinus</taxon>
    </lineage>
</organism>
<evidence type="ECO:0000313" key="2">
    <source>
        <dbReference type="EMBL" id="MDE1464357.1"/>
    </source>
</evidence>
<keyword evidence="3" id="KW-1185">Reference proteome</keyword>
<reference evidence="2 3" key="1">
    <citation type="submission" date="2022-11" db="EMBL/GenBank/DDBJ databases">
        <title>Spartinivicinus poritis sp. nov., isolated from scleractinian coral Porites lutea.</title>
        <authorList>
            <person name="Zhang G."/>
            <person name="Cai L."/>
            <person name="Wei Q."/>
        </authorList>
    </citation>
    <scope>NUCLEOTIDE SEQUENCE [LARGE SCALE GENOMIC DNA]</scope>
    <source>
        <strain evidence="2 3">A2-2</strain>
    </source>
</reference>
<sequence length="90" mass="10027">MKIKPILLTITLSLATVVNTSYARPDSQPLSLEDALKKLELTAEQQAQTGTIVAEDNKRHEDILAKHSLTDEQLTTLLKDFFKANTVDSF</sequence>
<proteinExistence type="predicted"/>
<name>A0ABT5UDG2_9GAMM</name>
<feature type="chain" id="PRO_5046115248" evidence="1">
    <location>
        <begin position="24"/>
        <end position="90"/>
    </location>
</feature>
<gene>
    <name evidence="2" type="ORF">ORQ98_20555</name>
</gene>
<feature type="signal peptide" evidence="1">
    <location>
        <begin position="1"/>
        <end position="23"/>
    </location>
</feature>
<dbReference type="EMBL" id="JAPMOU010000033">
    <property type="protein sequence ID" value="MDE1464357.1"/>
    <property type="molecule type" value="Genomic_DNA"/>
</dbReference>
<protein>
    <submittedName>
        <fullName evidence="2">Uncharacterized protein</fullName>
    </submittedName>
</protein>
<evidence type="ECO:0000256" key="1">
    <source>
        <dbReference type="SAM" id="SignalP"/>
    </source>
</evidence>
<evidence type="ECO:0000313" key="3">
    <source>
        <dbReference type="Proteomes" id="UP001528823"/>
    </source>
</evidence>
<dbReference type="Proteomes" id="UP001528823">
    <property type="component" value="Unassembled WGS sequence"/>
</dbReference>